<sequence>MDKSLSVVEQKTVEFYGDEIVAVRSKDGTVYVPVRPICDLLGVSWSSQQNRINRDEVLSEVVENISVFVTNTQGQDQRRTMLCLPLDYISGFLFGLSAGRVREDIKDKIIRYKKECYQVLAEAFHEGRLNPDTDFEALLQTDSPAAQAYKTFQALAKLARHQLILESRLDQHEVRLEQLESTIGDPGRYVTPDQASQISQAVKTVALKLGKSSGRNEYGAVYGELYRKFGITGYKQLPGSKFQVAMNWLNEWRENIEGDLPF</sequence>
<feature type="domain" description="Antirepressor protein ant N-terminal" evidence="1">
    <location>
        <begin position="12"/>
        <end position="127"/>
    </location>
</feature>
<protein>
    <recommendedName>
        <fullName evidence="5">Antirepressor protein ant N-terminal domain-containing protein</fullName>
    </recommendedName>
</protein>
<dbReference type="Pfam" id="PF10547">
    <property type="entry name" value="P22_AR_N"/>
    <property type="match status" value="1"/>
</dbReference>
<dbReference type="Pfam" id="PF10552">
    <property type="entry name" value="ORF6C"/>
    <property type="match status" value="1"/>
</dbReference>
<dbReference type="RefSeq" id="WP_095043049.1">
    <property type="nucleotide sequence ID" value="NZ_LN890655.1"/>
</dbReference>
<dbReference type="AlphaFoldDB" id="A0A170PG62"/>
<evidence type="ECO:0000313" key="3">
    <source>
        <dbReference type="EMBL" id="CUS03587.2"/>
    </source>
</evidence>
<keyword evidence="4" id="KW-1185">Reference proteome</keyword>
<gene>
    <name evidence="3" type="ORF">CFX0092_A1709</name>
</gene>
<dbReference type="OrthoDB" id="148931at2"/>
<dbReference type="KEGG" id="pbf:CFX0092_A1709"/>
<dbReference type="PRINTS" id="PR01994">
    <property type="entry name" value="ANTIREPRESSR"/>
</dbReference>
<evidence type="ECO:0000259" key="2">
    <source>
        <dbReference type="Pfam" id="PF10552"/>
    </source>
</evidence>
<reference evidence="3" key="1">
    <citation type="submission" date="2016-01" db="EMBL/GenBank/DDBJ databases">
        <authorList>
            <person name="Mcilroy J.S."/>
            <person name="Karst M S."/>
            <person name="Albertsen M."/>
        </authorList>
    </citation>
    <scope>NUCLEOTIDE SEQUENCE</scope>
    <source>
        <strain evidence="3">Cfx-K</strain>
    </source>
</reference>
<evidence type="ECO:0000313" key="4">
    <source>
        <dbReference type="Proteomes" id="UP000215027"/>
    </source>
</evidence>
<dbReference type="InterPro" id="IPR018875">
    <property type="entry name" value="Antirepressor_Ant_N"/>
</dbReference>
<accession>A0A170PG62</accession>
<feature type="domain" description="ORF6C" evidence="2">
    <location>
        <begin position="156"/>
        <end position="255"/>
    </location>
</feature>
<dbReference type="InterPro" id="IPR018878">
    <property type="entry name" value="ORF6C_dom"/>
</dbReference>
<dbReference type="Proteomes" id="UP000215027">
    <property type="component" value="Chromosome I"/>
</dbReference>
<evidence type="ECO:0000259" key="1">
    <source>
        <dbReference type="Pfam" id="PF10547"/>
    </source>
</evidence>
<name>A0A170PG62_9CHLR</name>
<proteinExistence type="predicted"/>
<evidence type="ECO:0008006" key="5">
    <source>
        <dbReference type="Google" id="ProtNLM"/>
    </source>
</evidence>
<dbReference type="EMBL" id="LN890655">
    <property type="protein sequence ID" value="CUS03587.2"/>
    <property type="molecule type" value="Genomic_DNA"/>
</dbReference>
<organism evidence="3 4">
    <name type="scientific">Candidatus Promineifilum breve</name>
    <dbReference type="NCBI Taxonomy" id="1806508"/>
    <lineage>
        <taxon>Bacteria</taxon>
        <taxon>Bacillati</taxon>
        <taxon>Chloroflexota</taxon>
        <taxon>Ardenticatenia</taxon>
        <taxon>Candidatus Promineifilales</taxon>
        <taxon>Candidatus Promineifilaceae</taxon>
        <taxon>Candidatus Promineifilum</taxon>
    </lineage>
</organism>